<dbReference type="InParanoid" id="A0A1E1L0P9"/>
<keyword evidence="3" id="KW-0418">Kinase</keyword>
<dbReference type="Pfam" id="PF00069">
    <property type="entry name" value="Pkinase"/>
    <property type="match status" value="1"/>
</dbReference>
<keyword evidence="1" id="KW-0808">Transferase</keyword>
<dbReference type="SUPFAM" id="SSF56112">
    <property type="entry name" value="Protein kinase-like (PK-like)"/>
    <property type="match status" value="1"/>
</dbReference>
<dbReference type="PROSITE" id="PS50011">
    <property type="entry name" value="PROTEIN_KINASE_DOM"/>
    <property type="match status" value="1"/>
</dbReference>
<name>A0A1E1L0P9_9HELO</name>
<dbReference type="STRING" id="914237.A0A1E1L0P9"/>
<dbReference type="PANTHER" id="PTHR11042">
    <property type="entry name" value="EUKARYOTIC TRANSLATION INITIATION FACTOR 2-ALPHA KINASE EIF2-ALPHA KINASE -RELATED"/>
    <property type="match status" value="1"/>
</dbReference>
<reference evidence="7" key="1">
    <citation type="submission" date="2016-03" db="EMBL/GenBank/DDBJ databases">
        <authorList>
            <person name="Ploux O."/>
        </authorList>
    </citation>
    <scope>NUCLEOTIDE SEQUENCE [LARGE SCALE GENOMIC DNA]</scope>
    <source>
        <strain evidence="7">UK7</strain>
    </source>
</reference>
<feature type="domain" description="Protein kinase" evidence="5">
    <location>
        <begin position="1"/>
        <end position="229"/>
    </location>
</feature>
<organism evidence="6 7">
    <name type="scientific">Rhynchosporium graminicola</name>
    <dbReference type="NCBI Taxonomy" id="2792576"/>
    <lineage>
        <taxon>Eukaryota</taxon>
        <taxon>Fungi</taxon>
        <taxon>Dikarya</taxon>
        <taxon>Ascomycota</taxon>
        <taxon>Pezizomycotina</taxon>
        <taxon>Leotiomycetes</taxon>
        <taxon>Helotiales</taxon>
        <taxon>Ploettnerulaceae</taxon>
        <taxon>Rhynchosporium</taxon>
    </lineage>
</organism>
<dbReference type="GO" id="GO:0005524">
    <property type="term" value="F:ATP binding"/>
    <property type="evidence" value="ECO:0007669"/>
    <property type="project" value="UniProtKB-KW"/>
</dbReference>
<dbReference type="EMBL" id="FJUW01000030">
    <property type="protein sequence ID" value="CZT04062.1"/>
    <property type="molecule type" value="Genomic_DNA"/>
</dbReference>
<dbReference type="Gene3D" id="1.10.510.10">
    <property type="entry name" value="Transferase(Phosphotransferase) domain 1"/>
    <property type="match status" value="1"/>
</dbReference>
<comment type="caution">
    <text evidence="6">The sequence shown here is derived from an EMBL/GenBank/DDBJ whole genome shotgun (WGS) entry which is preliminary data.</text>
</comment>
<dbReference type="AlphaFoldDB" id="A0A1E1L0P9"/>
<evidence type="ECO:0000256" key="3">
    <source>
        <dbReference type="ARBA" id="ARBA00022777"/>
    </source>
</evidence>
<dbReference type="InterPro" id="IPR000719">
    <property type="entry name" value="Prot_kinase_dom"/>
</dbReference>
<sequence>MLCGWRMTVEEALIEVEHLQNLRPPHMIQLVGSYLQGKRFSVLLYPVADCDLSVFLEEVHDLVQETCDLKNRGATTQIPLQPAISSMWSFFGCLADALRYIHSTARKHLDIKPGNILVRKHPLAKYGYRVYIADFGISRSFKSLDHSTAKQTPTPTAHLKYCAPEVWEQDVHGRAADVFSLVCVFTEMLTVLCGCKCNVEEFAEFRARNTDGNGAYHETIDRVFNGRNI</sequence>
<dbReference type="PANTHER" id="PTHR11042:SF190">
    <property type="entry name" value="MITOSIS INHIBITOR PROTEIN KINASE MIK1"/>
    <property type="match status" value="1"/>
</dbReference>
<dbReference type="CDD" id="cd00180">
    <property type="entry name" value="PKc"/>
    <property type="match status" value="1"/>
</dbReference>
<evidence type="ECO:0000313" key="7">
    <source>
        <dbReference type="Proteomes" id="UP000178129"/>
    </source>
</evidence>
<dbReference type="GO" id="GO:0005634">
    <property type="term" value="C:nucleus"/>
    <property type="evidence" value="ECO:0007669"/>
    <property type="project" value="TreeGrafter"/>
</dbReference>
<dbReference type="GO" id="GO:0110031">
    <property type="term" value="P:negative regulation of G2/MI transition of meiotic cell cycle"/>
    <property type="evidence" value="ECO:0007669"/>
    <property type="project" value="TreeGrafter"/>
</dbReference>
<dbReference type="InterPro" id="IPR011009">
    <property type="entry name" value="Kinase-like_dom_sf"/>
</dbReference>
<evidence type="ECO:0000256" key="1">
    <source>
        <dbReference type="ARBA" id="ARBA00022679"/>
    </source>
</evidence>
<dbReference type="GO" id="GO:0004672">
    <property type="term" value="F:protein kinase activity"/>
    <property type="evidence" value="ECO:0007669"/>
    <property type="project" value="InterPro"/>
</dbReference>
<gene>
    <name evidence="6" type="ORF">RCO7_05660</name>
</gene>
<dbReference type="SMART" id="SM00220">
    <property type="entry name" value="S_TKc"/>
    <property type="match status" value="1"/>
</dbReference>
<keyword evidence="7" id="KW-1185">Reference proteome</keyword>
<proteinExistence type="predicted"/>
<keyword evidence="4" id="KW-0067">ATP-binding</keyword>
<protein>
    <recommendedName>
        <fullName evidence="5">Protein kinase domain-containing protein</fullName>
    </recommendedName>
</protein>
<evidence type="ECO:0000313" key="6">
    <source>
        <dbReference type="EMBL" id="CZT04062.1"/>
    </source>
</evidence>
<evidence type="ECO:0000259" key="5">
    <source>
        <dbReference type="PROSITE" id="PS50011"/>
    </source>
</evidence>
<dbReference type="Proteomes" id="UP000178129">
    <property type="component" value="Unassembled WGS sequence"/>
</dbReference>
<evidence type="ECO:0000256" key="4">
    <source>
        <dbReference type="ARBA" id="ARBA00022840"/>
    </source>
</evidence>
<dbReference type="InterPro" id="IPR050339">
    <property type="entry name" value="CC_SR_Kinase"/>
</dbReference>
<evidence type="ECO:0000256" key="2">
    <source>
        <dbReference type="ARBA" id="ARBA00022741"/>
    </source>
</evidence>
<keyword evidence="2" id="KW-0547">Nucleotide-binding</keyword>
<dbReference type="GO" id="GO:0005737">
    <property type="term" value="C:cytoplasm"/>
    <property type="evidence" value="ECO:0007669"/>
    <property type="project" value="TreeGrafter"/>
</dbReference>
<accession>A0A1E1L0P9</accession>